<name>A0A5D3CD65_CUCMM</name>
<sequence>MLQQSAYQGIEREELELELVRVKSRKRGGSERGRARTIQRKEHYDLQLKWSHEVSISLILIVRLVSAFGFAKAIAWMFSKPNPGSLSDQGSGHKGPSTIQGQAISMKPGASKWKCFDILRSLREDKARNSWSSLALLQIQRIRTLSLSVERYLSVELLCTFYERGKHLEKKEQERYEGARVSCRTYSDNRKTEYKDSTLKSDLMISERERQGKELQRILSQRQEIFEQYSKRKKKKKEEREDEQRIYNKARLKDEDKLVQTVRNPFIFKVRSSSTKKDRRSTKNLWNESEVLILI</sequence>
<organism evidence="2 3">
    <name type="scientific">Cucumis melo var. makuwa</name>
    <name type="common">Oriental melon</name>
    <dbReference type="NCBI Taxonomy" id="1194695"/>
    <lineage>
        <taxon>Eukaryota</taxon>
        <taxon>Viridiplantae</taxon>
        <taxon>Streptophyta</taxon>
        <taxon>Embryophyta</taxon>
        <taxon>Tracheophyta</taxon>
        <taxon>Spermatophyta</taxon>
        <taxon>Magnoliopsida</taxon>
        <taxon>eudicotyledons</taxon>
        <taxon>Gunneridae</taxon>
        <taxon>Pentapetalae</taxon>
        <taxon>rosids</taxon>
        <taxon>fabids</taxon>
        <taxon>Cucurbitales</taxon>
        <taxon>Cucurbitaceae</taxon>
        <taxon>Benincaseae</taxon>
        <taxon>Cucumis</taxon>
    </lineage>
</organism>
<evidence type="ECO:0000313" key="3">
    <source>
        <dbReference type="Proteomes" id="UP000321947"/>
    </source>
</evidence>
<protein>
    <submittedName>
        <fullName evidence="2">Uncharacterized protein</fullName>
    </submittedName>
</protein>
<dbReference type="Proteomes" id="UP000321947">
    <property type="component" value="Unassembled WGS sequence"/>
</dbReference>
<evidence type="ECO:0000313" key="2">
    <source>
        <dbReference type="EMBL" id="TYK09927.1"/>
    </source>
</evidence>
<gene>
    <name evidence="2" type="ORF">E5676_scaffold16G00510</name>
</gene>
<dbReference type="AlphaFoldDB" id="A0A5D3CD65"/>
<evidence type="ECO:0000256" key="1">
    <source>
        <dbReference type="SAM" id="Coils"/>
    </source>
</evidence>
<comment type="caution">
    <text evidence="2">The sequence shown here is derived from an EMBL/GenBank/DDBJ whole genome shotgun (WGS) entry which is preliminary data.</text>
</comment>
<keyword evidence="1" id="KW-0175">Coiled coil</keyword>
<dbReference type="EMBL" id="SSTD01011206">
    <property type="protein sequence ID" value="TYK09927.1"/>
    <property type="molecule type" value="Genomic_DNA"/>
</dbReference>
<reference evidence="2 3" key="1">
    <citation type="submission" date="2019-08" db="EMBL/GenBank/DDBJ databases">
        <title>Draft genome sequences of two oriental melons (Cucumis melo L. var makuwa).</title>
        <authorList>
            <person name="Kwon S.-Y."/>
        </authorList>
    </citation>
    <scope>NUCLEOTIDE SEQUENCE [LARGE SCALE GENOMIC DNA]</scope>
    <source>
        <strain evidence="3">cv. Chang Bougi</strain>
        <tissue evidence="2">Leaf</tissue>
    </source>
</reference>
<accession>A0A5D3CD65</accession>
<proteinExistence type="predicted"/>
<feature type="coiled-coil region" evidence="1">
    <location>
        <begin position="226"/>
        <end position="253"/>
    </location>
</feature>